<evidence type="ECO:0000256" key="3">
    <source>
        <dbReference type="ARBA" id="ARBA00022692"/>
    </source>
</evidence>
<keyword evidence="10" id="KW-1185">Reference proteome</keyword>
<dbReference type="InterPro" id="IPR027417">
    <property type="entry name" value="P-loop_NTPase"/>
</dbReference>
<keyword evidence="5" id="KW-0067">ATP-binding</keyword>
<dbReference type="PANTHER" id="PTHR48041:SF41">
    <property type="entry name" value="ABC TRANSPORTER G FAMILY"/>
    <property type="match status" value="1"/>
</dbReference>
<comment type="subcellular location">
    <subcellularLocation>
        <location evidence="1">Membrane</location>
        <topology evidence="1">Multi-pass membrane protein</topology>
    </subcellularLocation>
</comment>
<dbReference type="Proteomes" id="UP000826656">
    <property type="component" value="Unassembled WGS sequence"/>
</dbReference>
<organism evidence="9 10">
    <name type="scientific">Solanum tuberosum</name>
    <name type="common">Potato</name>
    <dbReference type="NCBI Taxonomy" id="4113"/>
    <lineage>
        <taxon>Eukaryota</taxon>
        <taxon>Viridiplantae</taxon>
        <taxon>Streptophyta</taxon>
        <taxon>Embryophyta</taxon>
        <taxon>Tracheophyta</taxon>
        <taxon>Spermatophyta</taxon>
        <taxon>Magnoliopsida</taxon>
        <taxon>eudicotyledons</taxon>
        <taxon>Gunneridae</taxon>
        <taxon>Pentapetalae</taxon>
        <taxon>asterids</taxon>
        <taxon>lamiids</taxon>
        <taxon>Solanales</taxon>
        <taxon>Solanaceae</taxon>
        <taxon>Solanoideae</taxon>
        <taxon>Solaneae</taxon>
        <taxon>Solanum</taxon>
    </lineage>
</organism>
<reference evidence="9 10" key="1">
    <citation type="journal article" date="2021" name="bioRxiv">
        <title>Chromosome-scale and haplotype-resolved genome assembly of a tetraploid potato cultivar.</title>
        <authorList>
            <person name="Sun H."/>
            <person name="Jiao W.-B."/>
            <person name="Krause K."/>
            <person name="Campoy J.A."/>
            <person name="Goel M."/>
            <person name="Folz-Donahue K."/>
            <person name="Kukat C."/>
            <person name="Huettel B."/>
            <person name="Schneeberger K."/>
        </authorList>
    </citation>
    <scope>NUCLEOTIDE SEQUENCE [LARGE SCALE GENOMIC DNA]</scope>
    <source>
        <strain evidence="9">SolTubOtavaFocal</strain>
        <tissue evidence="9">Leaves</tissue>
    </source>
</reference>
<evidence type="ECO:0000313" key="9">
    <source>
        <dbReference type="EMBL" id="KAH0744520.1"/>
    </source>
</evidence>
<keyword evidence="3" id="KW-0812">Transmembrane</keyword>
<dbReference type="PANTHER" id="PTHR48041">
    <property type="entry name" value="ABC TRANSPORTER G FAMILY MEMBER 28"/>
    <property type="match status" value="1"/>
</dbReference>
<evidence type="ECO:0000256" key="5">
    <source>
        <dbReference type="ARBA" id="ARBA00022840"/>
    </source>
</evidence>
<evidence type="ECO:0000256" key="6">
    <source>
        <dbReference type="ARBA" id="ARBA00022989"/>
    </source>
</evidence>
<dbReference type="InterPro" id="IPR003593">
    <property type="entry name" value="AAA+_ATPase"/>
</dbReference>
<evidence type="ECO:0000256" key="4">
    <source>
        <dbReference type="ARBA" id="ARBA00022741"/>
    </source>
</evidence>
<dbReference type="SUPFAM" id="SSF52540">
    <property type="entry name" value="P-loop containing nucleoside triphosphate hydrolases"/>
    <property type="match status" value="1"/>
</dbReference>
<sequence>MASAIMGPSGSGKTTLLNVLAGQTKASPKLNLSGLLDINGVPFTNKIYKFAYVRQDDLLFSQLTIRETLHLAAELQLQDRNLSTLSLVVLVSRLFKRSVVLIHKLVMQKFVELVFGEKKRMSLACELIASPSVVFADEPATGLDAFQAEQVMETLRYLAQDRHTVICSIHHSRGSVYAKFDDVVLLAGGSLINAGPANDEVQAYFSKFGHCIPGTVAYLCNLLV</sequence>
<dbReference type="Pfam" id="PF00005">
    <property type="entry name" value="ABC_tran"/>
    <property type="match status" value="1"/>
</dbReference>
<keyword evidence="2" id="KW-0813">Transport</keyword>
<evidence type="ECO:0000259" key="8">
    <source>
        <dbReference type="PROSITE" id="PS50893"/>
    </source>
</evidence>
<evidence type="ECO:0000256" key="1">
    <source>
        <dbReference type="ARBA" id="ARBA00004141"/>
    </source>
</evidence>
<dbReference type="InterPro" id="IPR003439">
    <property type="entry name" value="ABC_transporter-like_ATP-bd"/>
</dbReference>
<feature type="domain" description="ABC transporter" evidence="8">
    <location>
        <begin position="1"/>
        <end position="213"/>
    </location>
</feature>
<evidence type="ECO:0000256" key="7">
    <source>
        <dbReference type="ARBA" id="ARBA00023136"/>
    </source>
</evidence>
<name>A0ABQ7UCA9_SOLTU</name>
<keyword evidence="6" id="KW-1133">Transmembrane helix</keyword>
<comment type="caution">
    <text evidence="9">The sequence shown here is derived from an EMBL/GenBank/DDBJ whole genome shotgun (WGS) entry which is preliminary data.</text>
</comment>
<evidence type="ECO:0000313" key="10">
    <source>
        <dbReference type="Proteomes" id="UP000826656"/>
    </source>
</evidence>
<protein>
    <recommendedName>
        <fullName evidence="8">ABC transporter domain-containing protein</fullName>
    </recommendedName>
</protein>
<gene>
    <name evidence="9" type="ORF">KY290_032513</name>
</gene>
<proteinExistence type="predicted"/>
<dbReference type="EMBL" id="JAIVGD010000023">
    <property type="protein sequence ID" value="KAH0744520.1"/>
    <property type="molecule type" value="Genomic_DNA"/>
</dbReference>
<keyword evidence="4" id="KW-0547">Nucleotide-binding</keyword>
<dbReference type="SMART" id="SM00382">
    <property type="entry name" value="AAA"/>
    <property type="match status" value="1"/>
</dbReference>
<accession>A0ABQ7UCA9</accession>
<evidence type="ECO:0000256" key="2">
    <source>
        <dbReference type="ARBA" id="ARBA00022448"/>
    </source>
</evidence>
<dbReference type="Gene3D" id="3.40.50.300">
    <property type="entry name" value="P-loop containing nucleotide triphosphate hydrolases"/>
    <property type="match status" value="1"/>
</dbReference>
<keyword evidence="7" id="KW-0472">Membrane</keyword>
<dbReference type="InterPro" id="IPR050352">
    <property type="entry name" value="ABCG_transporters"/>
</dbReference>
<dbReference type="PROSITE" id="PS50893">
    <property type="entry name" value="ABC_TRANSPORTER_2"/>
    <property type="match status" value="1"/>
</dbReference>